<dbReference type="EMBL" id="LAZR01041496">
    <property type="protein sequence ID" value="KKL11842.1"/>
    <property type="molecule type" value="Genomic_DNA"/>
</dbReference>
<reference evidence="1" key="1">
    <citation type="journal article" date="2015" name="Nature">
        <title>Complex archaea that bridge the gap between prokaryotes and eukaryotes.</title>
        <authorList>
            <person name="Spang A."/>
            <person name="Saw J.H."/>
            <person name="Jorgensen S.L."/>
            <person name="Zaremba-Niedzwiedzka K."/>
            <person name="Martijn J."/>
            <person name="Lind A.E."/>
            <person name="van Eijk R."/>
            <person name="Schleper C."/>
            <person name="Guy L."/>
            <person name="Ettema T.J."/>
        </authorList>
    </citation>
    <scope>NUCLEOTIDE SEQUENCE</scope>
</reference>
<organism evidence="1">
    <name type="scientific">marine sediment metagenome</name>
    <dbReference type="NCBI Taxonomy" id="412755"/>
    <lineage>
        <taxon>unclassified sequences</taxon>
        <taxon>metagenomes</taxon>
        <taxon>ecological metagenomes</taxon>
    </lineage>
</organism>
<proteinExistence type="predicted"/>
<dbReference type="AlphaFoldDB" id="A0A0F9BDC1"/>
<gene>
    <name evidence="1" type="ORF">LCGC14_2541730</name>
</gene>
<comment type="caution">
    <text evidence="1">The sequence shown here is derived from an EMBL/GenBank/DDBJ whole genome shotgun (WGS) entry which is preliminary data.</text>
</comment>
<evidence type="ECO:0000313" key="1">
    <source>
        <dbReference type="EMBL" id="KKL11842.1"/>
    </source>
</evidence>
<accession>A0A0F9BDC1</accession>
<sequence length="70" mass="8961">MRIKIMVQEAHKLLYFVSYTRFHARRQDKIVAYVHSWCHNMLTIFRWEFKQTDFRAKEFYRIFEEWKELL</sequence>
<name>A0A0F9BDC1_9ZZZZ</name>
<protein>
    <submittedName>
        <fullName evidence="1">Uncharacterized protein</fullName>
    </submittedName>
</protein>